<evidence type="ECO:0000256" key="1">
    <source>
        <dbReference type="SAM" id="Phobius"/>
    </source>
</evidence>
<accession>A0A915JMY1</accession>
<keyword evidence="1" id="KW-1133">Transmembrane helix</keyword>
<dbReference type="AlphaFoldDB" id="A0A915JMY1"/>
<protein>
    <submittedName>
        <fullName evidence="3">Uncharacterized protein</fullName>
    </submittedName>
</protein>
<name>A0A915JMY1_ROMCU</name>
<keyword evidence="1" id="KW-0472">Membrane</keyword>
<keyword evidence="1" id="KW-0812">Transmembrane</keyword>
<dbReference type="WBParaSite" id="nRc.2.0.1.t27331-RA">
    <property type="protein sequence ID" value="nRc.2.0.1.t27331-RA"/>
    <property type="gene ID" value="nRc.2.0.1.g27331"/>
</dbReference>
<evidence type="ECO:0000313" key="2">
    <source>
        <dbReference type="Proteomes" id="UP000887565"/>
    </source>
</evidence>
<dbReference type="Proteomes" id="UP000887565">
    <property type="component" value="Unplaced"/>
</dbReference>
<organism evidence="2 3">
    <name type="scientific">Romanomermis culicivorax</name>
    <name type="common">Nematode worm</name>
    <dbReference type="NCBI Taxonomy" id="13658"/>
    <lineage>
        <taxon>Eukaryota</taxon>
        <taxon>Metazoa</taxon>
        <taxon>Ecdysozoa</taxon>
        <taxon>Nematoda</taxon>
        <taxon>Enoplea</taxon>
        <taxon>Dorylaimia</taxon>
        <taxon>Mermithida</taxon>
        <taxon>Mermithoidea</taxon>
        <taxon>Mermithidae</taxon>
        <taxon>Romanomermis</taxon>
    </lineage>
</organism>
<sequence length="192" mass="22977">MQIGLNVNVRRTVGYERQRAYDAFDRDASEIGHMYFAHRSEIICFSNLIPFVSLSIVLFFVYVDIEGQIIGVRLHHFQIIVKFAQIFKIFQFQVENFRQFFPIKRVFFDGRIVEHLFPKGRFFQRTTTRRTRARLTSEQIFDAIFAQRMATFSLDLHLGQVRPDDFDQCIIFEWEKSITNKISSREIWIFDN</sequence>
<reference evidence="3" key="1">
    <citation type="submission" date="2022-11" db="UniProtKB">
        <authorList>
            <consortium name="WormBaseParasite"/>
        </authorList>
    </citation>
    <scope>IDENTIFICATION</scope>
</reference>
<keyword evidence="2" id="KW-1185">Reference proteome</keyword>
<proteinExistence type="predicted"/>
<evidence type="ECO:0000313" key="3">
    <source>
        <dbReference type="WBParaSite" id="nRc.2.0.1.t27331-RA"/>
    </source>
</evidence>
<feature type="transmembrane region" description="Helical" evidence="1">
    <location>
        <begin position="42"/>
        <end position="63"/>
    </location>
</feature>